<evidence type="ECO:0000313" key="1">
    <source>
        <dbReference type="EMBL" id="PQV52908.1"/>
    </source>
</evidence>
<name>A0A2S8RWJ4_9RHOB</name>
<organism evidence="1 2">
    <name type="scientific">Albidovulum denitrificans</name>
    <dbReference type="NCBI Taxonomy" id="404881"/>
    <lineage>
        <taxon>Bacteria</taxon>
        <taxon>Pseudomonadati</taxon>
        <taxon>Pseudomonadota</taxon>
        <taxon>Alphaproteobacteria</taxon>
        <taxon>Rhodobacterales</taxon>
        <taxon>Paracoccaceae</taxon>
        <taxon>Albidovulum</taxon>
    </lineage>
</organism>
<dbReference type="Proteomes" id="UP000238338">
    <property type="component" value="Unassembled WGS sequence"/>
</dbReference>
<dbReference type="EMBL" id="PVEP01000015">
    <property type="protein sequence ID" value="PQV52908.1"/>
    <property type="molecule type" value="Genomic_DNA"/>
</dbReference>
<gene>
    <name evidence="1" type="ORF">LX70_04014</name>
</gene>
<proteinExistence type="predicted"/>
<accession>A0A2S8RWJ4</accession>
<reference evidence="1 2" key="1">
    <citation type="submission" date="2018-02" db="EMBL/GenBank/DDBJ databases">
        <title>Genomic Encyclopedia of Archaeal and Bacterial Type Strains, Phase II (KMG-II): from individual species to whole genera.</title>
        <authorList>
            <person name="Goeker M."/>
        </authorList>
    </citation>
    <scope>NUCLEOTIDE SEQUENCE [LARGE SCALE GENOMIC DNA]</scope>
    <source>
        <strain evidence="1 2">DSM 18921</strain>
    </source>
</reference>
<dbReference type="AlphaFoldDB" id="A0A2S8RWJ4"/>
<comment type="caution">
    <text evidence="1">The sequence shown here is derived from an EMBL/GenBank/DDBJ whole genome shotgun (WGS) entry which is preliminary data.</text>
</comment>
<dbReference type="RefSeq" id="WP_105516550.1">
    <property type="nucleotide sequence ID" value="NZ_PVEP01000015.1"/>
</dbReference>
<evidence type="ECO:0000313" key="2">
    <source>
        <dbReference type="Proteomes" id="UP000238338"/>
    </source>
</evidence>
<keyword evidence="2" id="KW-1185">Reference proteome</keyword>
<sequence length="157" mass="17850">MNDFRRRTLRLRMLIPIILALLYLGPSMVMPYVWIDLRAVTVTDATDAMRARVHADRVTHIGFPGRFIVSFREADGVPVCAPYVSPVIQYKGGLSAPIDKPLWWWAGGLRTLRDCIEEGLADGVFYALTCHQAMMWWTVPIAQRCVRSNEFRLGAAR</sequence>
<protein>
    <submittedName>
        <fullName evidence="1">Uncharacterized protein</fullName>
    </submittedName>
</protein>